<keyword evidence="1" id="KW-0547">Nucleotide-binding</keyword>
<dbReference type="EMBL" id="BANC01000059">
    <property type="protein sequence ID" value="GAN80873.1"/>
    <property type="molecule type" value="Genomic_DNA"/>
</dbReference>
<gene>
    <name evidence="1" type="ORF">Aam_060_099</name>
</gene>
<reference evidence="1 2" key="1">
    <citation type="submission" date="2012-11" db="EMBL/GenBank/DDBJ databases">
        <title>Whole genome sequence of Acidocella aminolytica 101 = DSM 11237.</title>
        <authorList>
            <person name="Azuma Y."/>
            <person name="Higashiura N."/>
            <person name="Hirakawa H."/>
            <person name="Matsushita K."/>
        </authorList>
    </citation>
    <scope>NUCLEOTIDE SEQUENCE [LARGE SCALE GENOMIC DNA]</scope>
    <source>
        <strain evidence="2">101 / DSM 11237</strain>
    </source>
</reference>
<dbReference type="AlphaFoldDB" id="A0A0D6PI43"/>
<comment type="caution">
    <text evidence="1">The sequence shown here is derived from an EMBL/GenBank/DDBJ whole genome shotgun (WGS) entry which is preliminary data.</text>
</comment>
<keyword evidence="1" id="KW-0378">Hydrolase</keyword>
<proteinExistence type="predicted"/>
<dbReference type="GO" id="GO:0004386">
    <property type="term" value="F:helicase activity"/>
    <property type="evidence" value="ECO:0007669"/>
    <property type="project" value="UniProtKB-KW"/>
</dbReference>
<keyword evidence="1" id="KW-0347">Helicase</keyword>
<name>A0A0D6PI43_9PROT</name>
<keyword evidence="2" id="KW-1185">Reference proteome</keyword>
<accession>A0A0D6PI43</accession>
<dbReference type="STRING" id="1120923.SAMN02746095_00108"/>
<evidence type="ECO:0000313" key="1">
    <source>
        <dbReference type="EMBL" id="GAN80873.1"/>
    </source>
</evidence>
<evidence type="ECO:0000313" key="2">
    <source>
        <dbReference type="Proteomes" id="UP000032668"/>
    </source>
</evidence>
<dbReference type="Proteomes" id="UP000032668">
    <property type="component" value="Unassembled WGS sequence"/>
</dbReference>
<keyword evidence="1" id="KW-0067">ATP-binding</keyword>
<sequence length="176" mass="19411">MAAASFEVECLPRLLEAFYMRNCPAIDRILKTASEILRTAGKVCEISGYNRSPQDVWVLVSAIWAAICWLNLSYALPPASFEVEGQKIHASEAIWGTGVTNCLDTSLLFVTCLEQAQLHPVIALTENHAFCGIWLCKVTLSALIAEEAELLRKHAVLSDLWASRKTCDGKNKETAD</sequence>
<organism evidence="1 2">
    <name type="scientific">Acidocella aminolytica 101 = DSM 11237</name>
    <dbReference type="NCBI Taxonomy" id="1120923"/>
    <lineage>
        <taxon>Bacteria</taxon>
        <taxon>Pseudomonadati</taxon>
        <taxon>Pseudomonadota</taxon>
        <taxon>Alphaproteobacteria</taxon>
        <taxon>Acetobacterales</taxon>
        <taxon>Acidocellaceae</taxon>
        <taxon>Acidocella</taxon>
    </lineage>
</organism>
<protein>
    <submittedName>
        <fullName evidence="1">DNA helicase</fullName>
    </submittedName>
</protein>